<sequence>MQEAEVGRADDAAAVRFVRPGEQPEQGRLAGPFSPINPIRCPGAAVGDPVEHPSATEGTDEVMREQS</sequence>
<evidence type="ECO:0000256" key="1">
    <source>
        <dbReference type="SAM" id="MobiDB-lite"/>
    </source>
</evidence>
<evidence type="ECO:0000313" key="3">
    <source>
        <dbReference type="Proteomes" id="UP001339911"/>
    </source>
</evidence>
<keyword evidence="3" id="KW-1185">Reference proteome</keyword>
<reference evidence="2 3" key="1">
    <citation type="submission" date="2024-01" db="EMBL/GenBank/DDBJ databases">
        <title>Genome insights into Plantactinospora veratri sp. nov.</title>
        <authorList>
            <person name="Wang L."/>
        </authorList>
    </citation>
    <scope>NUCLEOTIDE SEQUENCE [LARGE SCALE GENOMIC DNA]</scope>
    <source>
        <strain evidence="2 3">NEAU-FHS4</strain>
    </source>
</reference>
<dbReference type="RefSeq" id="WP_331209845.1">
    <property type="nucleotide sequence ID" value="NZ_JAZGQL010000017.1"/>
</dbReference>
<name>A0ABU7SI02_9ACTN</name>
<gene>
    <name evidence="2" type="ORF">V1634_22435</name>
</gene>
<accession>A0ABU7SI02</accession>
<dbReference type="Proteomes" id="UP001339911">
    <property type="component" value="Unassembled WGS sequence"/>
</dbReference>
<feature type="compositionally biased region" description="Basic and acidic residues" evidence="1">
    <location>
        <begin position="1"/>
        <end position="13"/>
    </location>
</feature>
<proteinExistence type="predicted"/>
<organism evidence="2 3">
    <name type="scientific">Plantactinospora veratri</name>
    <dbReference type="NCBI Taxonomy" id="1436122"/>
    <lineage>
        <taxon>Bacteria</taxon>
        <taxon>Bacillati</taxon>
        <taxon>Actinomycetota</taxon>
        <taxon>Actinomycetes</taxon>
        <taxon>Micromonosporales</taxon>
        <taxon>Micromonosporaceae</taxon>
        <taxon>Plantactinospora</taxon>
    </lineage>
</organism>
<protein>
    <submittedName>
        <fullName evidence="2">Uncharacterized protein</fullName>
    </submittedName>
</protein>
<comment type="caution">
    <text evidence="2">The sequence shown here is derived from an EMBL/GenBank/DDBJ whole genome shotgun (WGS) entry which is preliminary data.</text>
</comment>
<feature type="region of interest" description="Disordered" evidence="1">
    <location>
        <begin position="1"/>
        <end position="67"/>
    </location>
</feature>
<dbReference type="EMBL" id="JAZGQL010000017">
    <property type="protein sequence ID" value="MEE6309593.1"/>
    <property type="molecule type" value="Genomic_DNA"/>
</dbReference>
<evidence type="ECO:0000313" key="2">
    <source>
        <dbReference type="EMBL" id="MEE6309593.1"/>
    </source>
</evidence>